<dbReference type="SMART" id="SM00412">
    <property type="entry name" value="Cu_FIST"/>
    <property type="match status" value="1"/>
</dbReference>
<evidence type="ECO:0000256" key="4">
    <source>
        <dbReference type="ARBA" id="ARBA00023008"/>
    </source>
</evidence>
<dbReference type="GO" id="GO:0000981">
    <property type="term" value="F:DNA-binding transcription factor activity, RNA polymerase II-specific"/>
    <property type="evidence" value="ECO:0007669"/>
    <property type="project" value="TreeGrafter"/>
</dbReference>
<keyword evidence="2" id="KW-0479">Metal-binding</keyword>
<keyword evidence="6" id="KW-0804">Transcription</keyword>
<evidence type="ECO:0000256" key="5">
    <source>
        <dbReference type="ARBA" id="ARBA00023015"/>
    </source>
</evidence>
<evidence type="ECO:0000259" key="8">
    <source>
        <dbReference type="PROSITE" id="PS50073"/>
    </source>
</evidence>
<gene>
    <name evidence="9" type="ORF">HANVADRAFT_84538</name>
</gene>
<dbReference type="GO" id="GO:0000978">
    <property type="term" value="F:RNA polymerase II cis-regulatory region sequence-specific DNA binding"/>
    <property type="evidence" value="ECO:0007669"/>
    <property type="project" value="TreeGrafter"/>
</dbReference>
<evidence type="ECO:0000256" key="1">
    <source>
        <dbReference type="ARBA" id="ARBA00004123"/>
    </source>
</evidence>
<dbReference type="GO" id="GO:0006879">
    <property type="term" value="P:intracellular iron ion homeostasis"/>
    <property type="evidence" value="ECO:0007669"/>
    <property type="project" value="TreeGrafter"/>
</dbReference>
<comment type="subcellular location">
    <subcellularLocation>
        <location evidence="1">Nucleus</location>
    </subcellularLocation>
</comment>
<accession>A0A1B7TJR4</accession>
<dbReference type="GO" id="GO:0006878">
    <property type="term" value="P:intracellular copper ion homeostasis"/>
    <property type="evidence" value="ECO:0007669"/>
    <property type="project" value="TreeGrafter"/>
</dbReference>
<keyword evidence="3" id="KW-0862">Zinc</keyword>
<dbReference type="GO" id="GO:0045944">
    <property type="term" value="P:positive regulation of transcription by RNA polymerase II"/>
    <property type="evidence" value="ECO:0007669"/>
    <property type="project" value="TreeGrafter"/>
</dbReference>
<dbReference type="OrthoDB" id="3971917at2759"/>
<evidence type="ECO:0000256" key="7">
    <source>
        <dbReference type="ARBA" id="ARBA00023242"/>
    </source>
</evidence>
<dbReference type="InterPro" id="IPR036395">
    <property type="entry name" value="Cu_fist_DNA-bd_dom_sf"/>
</dbReference>
<dbReference type="GO" id="GO:0005634">
    <property type="term" value="C:nucleus"/>
    <property type="evidence" value="ECO:0007669"/>
    <property type="project" value="UniProtKB-SubCell"/>
</dbReference>
<keyword evidence="4" id="KW-0186">Copper</keyword>
<protein>
    <submittedName>
        <fullName evidence="9">Copper-fist-domain-containing protein</fullName>
    </submittedName>
</protein>
<organism evidence="9 10">
    <name type="scientific">Hanseniaspora valbyensis NRRL Y-1626</name>
    <dbReference type="NCBI Taxonomy" id="766949"/>
    <lineage>
        <taxon>Eukaryota</taxon>
        <taxon>Fungi</taxon>
        <taxon>Dikarya</taxon>
        <taxon>Ascomycota</taxon>
        <taxon>Saccharomycotina</taxon>
        <taxon>Saccharomycetes</taxon>
        <taxon>Saccharomycodales</taxon>
        <taxon>Saccharomycodaceae</taxon>
        <taxon>Hanseniaspora</taxon>
    </lineage>
</organism>
<keyword evidence="7" id="KW-0539">Nucleus</keyword>
<dbReference type="SUPFAM" id="SSF57879">
    <property type="entry name" value="Zinc domain conserved in yeast copper-regulated transcription factors"/>
    <property type="match status" value="1"/>
</dbReference>
<dbReference type="FunFam" id="3.90.430.10:FF:000001">
    <property type="entry name" value="Copper fist DNA-binding protein"/>
    <property type="match status" value="1"/>
</dbReference>
<dbReference type="PANTHER" id="PTHR28088:SF7">
    <property type="entry name" value="METAL-BINDING ACTIVATOR 1"/>
    <property type="match status" value="1"/>
</dbReference>
<dbReference type="Gene3D" id="3.90.430.10">
    <property type="entry name" value="Copper fist DNA-binding domain"/>
    <property type="match status" value="1"/>
</dbReference>
<sequence>MILYENEKYSCVKCIRGHRSTSCKHIDRVLIKVNKRGRKNAEGKSLNNTFHSNNISANNEDVIVVEELSNVNISKKEEAVSISSYSEQSYIKVENDDISTKGSVSSCCNNNNISNNASSPAGHEENCKSIKQPLLLLQPRASLNNQTQTASPESITKSCCKKEEDNENIFEKNNNIQEENFNYKKQKTLTNFDIFKNNNVLLETKCSCADDSCQCENCIIHRLDEDLDYYISSNLLTYPSKIVGKGFIQQNNDIPELAQISSLEDTNKVNIIEEKKVVSDVISLKDIFQKGFNNLIHKITPETKLIVNDKELVYVAWYPQVELYNRDIITLSQLVKILETL</sequence>
<proteinExistence type="predicted"/>
<dbReference type="Proteomes" id="UP000092321">
    <property type="component" value="Unassembled WGS sequence"/>
</dbReference>
<dbReference type="AlphaFoldDB" id="A0A1B7TJR4"/>
<dbReference type="PRINTS" id="PR00617">
    <property type="entry name" value="COPPERFIST"/>
</dbReference>
<comment type="caution">
    <text evidence="9">The sequence shown here is derived from an EMBL/GenBank/DDBJ whole genome shotgun (WGS) entry which is preliminary data.</text>
</comment>
<evidence type="ECO:0000313" key="9">
    <source>
        <dbReference type="EMBL" id="OBA28885.1"/>
    </source>
</evidence>
<name>A0A1B7TJR4_9ASCO</name>
<dbReference type="EMBL" id="LXPE01000002">
    <property type="protein sequence ID" value="OBA28885.1"/>
    <property type="molecule type" value="Genomic_DNA"/>
</dbReference>
<dbReference type="InterPro" id="IPR001083">
    <property type="entry name" value="Cu_fist_DNA-bd_dom"/>
</dbReference>
<evidence type="ECO:0000313" key="10">
    <source>
        <dbReference type="Proteomes" id="UP000092321"/>
    </source>
</evidence>
<reference evidence="10" key="1">
    <citation type="journal article" date="2016" name="Proc. Natl. Acad. Sci. U.S.A.">
        <title>Comparative genomics of biotechnologically important yeasts.</title>
        <authorList>
            <person name="Riley R."/>
            <person name="Haridas S."/>
            <person name="Wolfe K.H."/>
            <person name="Lopes M.R."/>
            <person name="Hittinger C.T."/>
            <person name="Goeker M."/>
            <person name="Salamov A.A."/>
            <person name="Wisecaver J.H."/>
            <person name="Long T.M."/>
            <person name="Calvey C.H."/>
            <person name="Aerts A.L."/>
            <person name="Barry K.W."/>
            <person name="Choi C."/>
            <person name="Clum A."/>
            <person name="Coughlan A.Y."/>
            <person name="Deshpande S."/>
            <person name="Douglass A.P."/>
            <person name="Hanson S.J."/>
            <person name="Klenk H.-P."/>
            <person name="LaButti K.M."/>
            <person name="Lapidus A."/>
            <person name="Lindquist E.A."/>
            <person name="Lipzen A.M."/>
            <person name="Meier-Kolthoff J.P."/>
            <person name="Ohm R.A."/>
            <person name="Otillar R.P."/>
            <person name="Pangilinan J.L."/>
            <person name="Peng Y."/>
            <person name="Rokas A."/>
            <person name="Rosa C.A."/>
            <person name="Scheuner C."/>
            <person name="Sibirny A.A."/>
            <person name="Slot J.C."/>
            <person name="Stielow J.B."/>
            <person name="Sun H."/>
            <person name="Kurtzman C.P."/>
            <person name="Blackwell M."/>
            <person name="Grigoriev I.V."/>
            <person name="Jeffries T.W."/>
        </authorList>
    </citation>
    <scope>NUCLEOTIDE SEQUENCE [LARGE SCALE GENOMIC DNA]</scope>
    <source>
        <strain evidence="10">NRRL Y-1626</strain>
    </source>
</reference>
<keyword evidence="5" id="KW-0805">Transcription regulation</keyword>
<evidence type="ECO:0000256" key="6">
    <source>
        <dbReference type="ARBA" id="ARBA00023163"/>
    </source>
</evidence>
<dbReference type="Pfam" id="PF00649">
    <property type="entry name" value="Copper-fist"/>
    <property type="match status" value="1"/>
</dbReference>
<evidence type="ECO:0000256" key="2">
    <source>
        <dbReference type="ARBA" id="ARBA00022723"/>
    </source>
</evidence>
<dbReference type="InterPro" id="IPR051763">
    <property type="entry name" value="Copper_Homeo_Regul"/>
</dbReference>
<evidence type="ECO:0000256" key="3">
    <source>
        <dbReference type="ARBA" id="ARBA00022833"/>
    </source>
</evidence>
<dbReference type="PROSITE" id="PS50073">
    <property type="entry name" value="COPPER_FIST_2"/>
    <property type="match status" value="1"/>
</dbReference>
<dbReference type="GO" id="GO:0005507">
    <property type="term" value="F:copper ion binding"/>
    <property type="evidence" value="ECO:0007669"/>
    <property type="project" value="InterPro"/>
</dbReference>
<keyword evidence="10" id="KW-1185">Reference proteome</keyword>
<feature type="domain" description="Copper-fist" evidence="8">
    <location>
        <begin position="1"/>
        <end position="40"/>
    </location>
</feature>
<dbReference type="SMART" id="SM01090">
    <property type="entry name" value="Copper-fist"/>
    <property type="match status" value="1"/>
</dbReference>
<dbReference type="PANTHER" id="PTHR28088">
    <property type="entry name" value="TRANSCRIPTIONAL ACTIVATOR HAA1-RELATED"/>
    <property type="match status" value="1"/>
</dbReference>